<feature type="domain" description="UBC core" evidence="8">
    <location>
        <begin position="1"/>
        <end position="147"/>
    </location>
</feature>
<evidence type="ECO:0000256" key="3">
    <source>
        <dbReference type="ARBA" id="ARBA00012486"/>
    </source>
</evidence>
<dbReference type="InterPro" id="IPR016135">
    <property type="entry name" value="UBQ-conjugating_enzyme/RWD"/>
</dbReference>
<evidence type="ECO:0000256" key="6">
    <source>
        <dbReference type="ARBA" id="ARBA00022786"/>
    </source>
</evidence>
<dbReference type="Pfam" id="PF00179">
    <property type="entry name" value="UQ_con"/>
    <property type="match status" value="1"/>
</dbReference>
<name>A0AAV2HXM3_LYMST</name>
<accession>A0AAV2HXM3</accession>
<dbReference type="FunFam" id="3.10.110.10:FF:000101">
    <property type="entry name" value="Ubiquitin-conjugating enzyme E2 D2"/>
    <property type="match status" value="1"/>
</dbReference>
<dbReference type="SMART" id="SM00212">
    <property type="entry name" value="UBCc"/>
    <property type="match status" value="1"/>
</dbReference>
<comment type="pathway">
    <text evidence="2">Protein modification; protein ubiquitination.</text>
</comment>
<dbReference type="Proteomes" id="UP001497497">
    <property type="component" value="Unassembled WGS sequence"/>
</dbReference>
<evidence type="ECO:0000259" key="8">
    <source>
        <dbReference type="PROSITE" id="PS50127"/>
    </source>
</evidence>
<keyword evidence="7" id="KW-0067">ATP-binding</keyword>
<evidence type="ECO:0000256" key="2">
    <source>
        <dbReference type="ARBA" id="ARBA00004906"/>
    </source>
</evidence>
<dbReference type="EC" id="2.3.2.23" evidence="3"/>
<dbReference type="Gene3D" id="3.10.110.10">
    <property type="entry name" value="Ubiquitin Conjugating Enzyme"/>
    <property type="match status" value="1"/>
</dbReference>
<evidence type="ECO:0000256" key="4">
    <source>
        <dbReference type="ARBA" id="ARBA00022679"/>
    </source>
</evidence>
<comment type="catalytic activity">
    <reaction evidence="1">
        <text>S-ubiquitinyl-[E1 ubiquitin-activating enzyme]-L-cysteine + [E2 ubiquitin-conjugating enzyme]-L-cysteine = [E1 ubiquitin-activating enzyme]-L-cysteine + S-ubiquitinyl-[E2 ubiquitin-conjugating enzyme]-L-cysteine.</text>
        <dbReference type="EC" id="2.3.2.23"/>
    </reaction>
</comment>
<evidence type="ECO:0000256" key="7">
    <source>
        <dbReference type="ARBA" id="ARBA00022840"/>
    </source>
</evidence>
<dbReference type="EMBL" id="CAXITT010000296">
    <property type="protein sequence ID" value="CAL1538364.1"/>
    <property type="molecule type" value="Genomic_DNA"/>
</dbReference>
<keyword evidence="4" id="KW-0808">Transferase</keyword>
<dbReference type="PROSITE" id="PS50127">
    <property type="entry name" value="UBC_2"/>
    <property type="match status" value="1"/>
</dbReference>
<evidence type="ECO:0000256" key="5">
    <source>
        <dbReference type="ARBA" id="ARBA00022741"/>
    </source>
</evidence>
<keyword evidence="10" id="KW-1185">Reference proteome</keyword>
<gene>
    <name evidence="9" type="ORF">GSLYS_00012185001</name>
</gene>
<evidence type="ECO:0000313" key="10">
    <source>
        <dbReference type="Proteomes" id="UP001497497"/>
    </source>
</evidence>
<dbReference type="InterPro" id="IPR000608">
    <property type="entry name" value="UBC"/>
</dbReference>
<dbReference type="PANTHER" id="PTHR24068">
    <property type="entry name" value="UBIQUITIN-CONJUGATING ENZYME E2"/>
    <property type="match status" value="1"/>
</dbReference>
<keyword evidence="5" id="KW-0547">Nucleotide-binding</keyword>
<dbReference type="GO" id="GO:0005524">
    <property type="term" value="F:ATP binding"/>
    <property type="evidence" value="ECO:0007669"/>
    <property type="project" value="UniProtKB-KW"/>
</dbReference>
<organism evidence="9 10">
    <name type="scientific">Lymnaea stagnalis</name>
    <name type="common">Great pond snail</name>
    <name type="synonym">Helix stagnalis</name>
    <dbReference type="NCBI Taxonomy" id="6523"/>
    <lineage>
        <taxon>Eukaryota</taxon>
        <taxon>Metazoa</taxon>
        <taxon>Spiralia</taxon>
        <taxon>Lophotrochozoa</taxon>
        <taxon>Mollusca</taxon>
        <taxon>Gastropoda</taxon>
        <taxon>Heterobranchia</taxon>
        <taxon>Euthyneura</taxon>
        <taxon>Panpulmonata</taxon>
        <taxon>Hygrophila</taxon>
        <taxon>Lymnaeoidea</taxon>
        <taxon>Lymnaeidae</taxon>
        <taxon>Lymnaea</taxon>
    </lineage>
</organism>
<sequence>MAMKRISKELAAFKEEPPTTCTVGPAGEDVHHWLATLMGPEDSPYAGGCFKLDVHFPTDYPFKPPKVTFATRIYHPNIDAGGNISLDVLRDHWSPGLNISKILSSIYWLLMEPNADDNLVPEIAHLYKTDFARYAETAREWTQRFAM</sequence>
<dbReference type="SUPFAM" id="SSF54495">
    <property type="entry name" value="UBC-like"/>
    <property type="match status" value="1"/>
</dbReference>
<comment type="caution">
    <text evidence="9">The sequence shown here is derived from an EMBL/GenBank/DDBJ whole genome shotgun (WGS) entry which is preliminary data.</text>
</comment>
<protein>
    <recommendedName>
        <fullName evidence="3">E2 ubiquitin-conjugating enzyme</fullName>
        <ecNumber evidence="3">2.3.2.23</ecNumber>
    </recommendedName>
</protein>
<proteinExistence type="predicted"/>
<reference evidence="9 10" key="1">
    <citation type="submission" date="2024-04" db="EMBL/GenBank/DDBJ databases">
        <authorList>
            <consortium name="Genoscope - CEA"/>
            <person name="William W."/>
        </authorList>
    </citation>
    <scope>NUCLEOTIDE SEQUENCE [LARGE SCALE GENOMIC DNA]</scope>
</reference>
<evidence type="ECO:0000313" key="9">
    <source>
        <dbReference type="EMBL" id="CAL1538364.1"/>
    </source>
</evidence>
<dbReference type="AlphaFoldDB" id="A0AAV2HXM3"/>
<evidence type="ECO:0000256" key="1">
    <source>
        <dbReference type="ARBA" id="ARBA00000485"/>
    </source>
</evidence>
<keyword evidence="6" id="KW-0833">Ubl conjugation pathway</keyword>
<dbReference type="GO" id="GO:0061631">
    <property type="term" value="F:ubiquitin conjugating enzyme activity"/>
    <property type="evidence" value="ECO:0007669"/>
    <property type="project" value="UniProtKB-EC"/>
</dbReference>